<accession>H2EA67</accession>
<gene>
    <name evidence="1" type="ORF">c7_R224</name>
</gene>
<protein>
    <submittedName>
        <fullName evidence="1">Uncharacterized protein</fullName>
    </submittedName>
</protein>
<dbReference type="EMBL" id="JN885990">
    <property type="protein sequence ID" value="AEX61290.1"/>
    <property type="molecule type" value="Genomic_DNA"/>
</dbReference>
<evidence type="ECO:0000313" key="1">
    <source>
        <dbReference type="EMBL" id="AEX61290.1"/>
    </source>
</evidence>
<name>H2EA67_9VIRU</name>
<proteinExistence type="predicted"/>
<organism evidence="1">
    <name type="scientific">Megavirus courdo7</name>
    <dbReference type="NCBI Taxonomy" id="1128135"/>
    <lineage>
        <taxon>Viruses</taxon>
        <taxon>Varidnaviria</taxon>
        <taxon>Bamfordvirae</taxon>
        <taxon>Nucleocytoviricota</taxon>
        <taxon>Megaviricetes</taxon>
        <taxon>Imitervirales</taxon>
        <taxon>Mimiviridae</taxon>
        <taxon>Megamimivirinae</taxon>
        <taxon>Megavirus</taxon>
    </lineage>
</organism>
<sequence length="348" mass="41002">MWDISESVAMVAINDHNPSKYRPKTRRNDLVDYENDLRKSLNQSEVLDINTESIEMRLEPTLGNDQFIFDIPYDKVEIMDMYVKIYPNNPDYDFYFYDILDNCTINNFIEIKTGGSIILSMSLQQIILLAKYLSLDVSYEDNSINIPIPFKQFFFSKNFPLYKMEHMHLQISIKMNDISHTQLIYNTKKPKSIKMYEFYVNNIIHLHIQESCTKKFTLHARLIGKVILFKISSLEIISPVIDEIKLYLNNFNPIVYDRQRDEILEYYVYGTKYYGISLCENLLCKKDIKKIFRENEKCVNGINFSRIDDVEIEICGSEDLNVCRFEIVTILVNRLHFASGMVGLKYGF</sequence>
<reference evidence="1" key="1">
    <citation type="submission" date="2011-10" db="EMBL/GenBank/DDBJ databases">
        <title>Provirophages and transpovirons: unique mobilome of giant viruses.</title>
        <authorList>
            <person name="Desnues C."/>
            <person name="LaScola B."/>
            <person name="Yutin N."/>
            <person name="Fournous G."/>
            <person name="Koonin E."/>
            <person name="Raoult D."/>
        </authorList>
    </citation>
    <scope>NUCLEOTIDE SEQUENCE</scope>
    <source>
        <strain evidence="1">Mv13-c7</strain>
    </source>
</reference>